<gene>
    <name evidence="2" type="ORF">GCM10022247_62030</name>
</gene>
<organism evidence="2 3">
    <name type="scientific">Allokutzneria multivorans</name>
    <dbReference type="NCBI Taxonomy" id="1142134"/>
    <lineage>
        <taxon>Bacteria</taxon>
        <taxon>Bacillati</taxon>
        <taxon>Actinomycetota</taxon>
        <taxon>Actinomycetes</taxon>
        <taxon>Pseudonocardiales</taxon>
        <taxon>Pseudonocardiaceae</taxon>
        <taxon>Allokutzneria</taxon>
    </lineage>
</organism>
<dbReference type="EMBL" id="BAABAL010000019">
    <property type="protein sequence ID" value="GAA4028635.1"/>
    <property type="molecule type" value="Genomic_DNA"/>
</dbReference>
<evidence type="ECO:0000256" key="1">
    <source>
        <dbReference type="SAM" id="MobiDB-lite"/>
    </source>
</evidence>
<feature type="region of interest" description="Disordered" evidence="1">
    <location>
        <begin position="85"/>
        <end position="107"/>
    </location>
</feature>
<protein>
    <submittedName>
        <fullName evidence="2">Uncharacterized protein</fullName>
    </submittedName>
</protein>
<proteinExistence type="predicted"/>
<evidence type="ECO:0000313" key="3">
    <source>
        <dbReference type="Proteomes" id="UP001501747"/>
    </source>
</evidence>
<keyword evidence="3" id="KW-1185">Reference proteome</keyword>
<sequence length="107" mass="11748">MASVPNSHSDNATVSADSAAAPRRRHTHDRIEPLSSAQVRGRFRPRTPTASPWPASEGNLITRPLRRSGEFGPLWTIARGGVPFHSQTMPSESASRYQPYSTSIPLR</sequence>
<name>A0ABP7TN77_9PSEU</name>
<comment type="caution">
    <text evidence="2">The sequence shown here is derived from an EMBL/GenBank/DDBJ whole genome shotgun (WGS) entry which is preliminary data.</text>
</comment>
<evidence type="ECO:0000313" key="2">
    <source>
        <dbReference type="EMBL" id="GAA4028635.1"/>
    </source>
</evidence>
<feature type="compositionally biased region" description="Polar residues" evidence="1">
    <location>
        <begin position="1"/>
        <end position="16"/>
    </location>
</feature>
<reference evidence="3" key="1">
    <citation type="journal article" date="2019" name="Int. J. Syst. Evol. Microbiol.">
        <title>The Global Catalogue of Microorganisms (GCM) 10K type strain sequencing project: providing services to taxonomists for standard genome sequencing and annotation.</title>
        <authorList>
            <consortium name="The Broad Institute Genomics Platform"/>
            <consortium name="The Broad Institute Genome Sequencing Center for Infectious Disease"/>
            <person name="Wu L."/>
            <person name="Ma J."/>
        </authorList>
    </citation>
    <scope>NUCLEOTIDE SEQUENCE [LARGE SCALE GENOMIC DNA]</scope>
    <source>
        <strain evidence="3">JCM 17342</strain>
    </source>
</reference>
<accession>A0ABP7TN77</accession>
<feature type="region of interest" description="Disordered" evidence="1">
    <location>
        <begin position="1"/>
        <end position="61"/>
    </location>
</feature>
<dbReference type="Proteomes" id="UP001501747">
    <property type="component" value="Unassembled WGS sequence"/>
</dbReference>